<dbReference type="GO" id="GO:0004497">
    <property type="term" value="F:monooxygenase activity"/>
    <property type="evidence" value="ECO:0007669"/>
    <property type="project" value="InterPro"/>
</dbReference>
<dbReference type="GO" id="GO:0016705">
    <property type="term" value="F:oxidoreductase activity, acting on paired donors, with incorporation or reduction of molecular oxygen"/>
    <property type="evidence" value="ECO:0007669"/>
    <property type="project" value="InterPro"/>
</dbReference>
<dbReference type="EMBL" id="JARJLG010000194">
    <property type="protein sequence ID" value="KAJ7730012.1"/>
    <property type="molecule type" value="Genomic_DNA"/>
</dbReference>
<organism evidence="1 2">
    <name type="scientific">Mycena maculata</name>
    <dbReference type="NCBI Taxonomy" id="230809"/>
    <lineage>
        <taxon>Eukaryota</taxon>
        <taxon>Fungi</taxon>
        <taxon>Dikarya</taxon>
        <taxon>Basidiomycota</taxon>
        <taxon>Agaricomycotina</taxon>
        <taxon>Agaricomycetes</taxon>
        <taxon>Agaricomycetidae</taxon>
        <taxon>Agaricales</taxon>
        <taxon>Marasmiineae</taxon>
        <taxon>Mycenaceae</taxon>
        <taxon>Mycena</taxon>
    </lineage>
</organism>
<name>A0AAD7MRL1_9AGAR</name>
<protein>
    <recommendedName>
        <fullName evidence="3">Cytochrome P450</fullName>
    </recommendedName>
</protein>
<keyword evidence="2" id="KW-1185">Reference proteome</keyword>
<evidence type="ECO:0000313" key="2">
    <source>
        <dbReference type="Proteomes" id="UP001215280"/>
    </source>
</evidence>
<comment type="caution">
    <text evidence="1">The sequence shown here is derived from an EMBL/GenBank/DDBJ whole genome shotgun (WGS) entry which is preliminary data.</text>
</comment>
<dbReference type="Proteomes" id="UP001215280">
    <property type="component" value="Unassembled WGS sequence"/>
</dbReference>
<dbReference type="AlphaFoldDB" id="A0AAD7MRL1"/>
<gene>
    <name evidence="1" type="ORF">DFH07DRAFT_756524</name>
</gene>
<dbReference type="Gene3D" id="1.10.630.10">
    <property type="entry name" value="Cytochrome P450"/>
    <property type="match status" value="1"/>
</dbReference>
<evidence type="ECO:0000313" key="1">
    <source>
        <dbReference type="EMBL" id="KAJ7730012.1"/>
    </source>
</evidence>
<evidence type="ECO:0008006" key="3">
    <source>
        <dbReference type="Google" id="ProtNLM"/>
    </source>
</evidence>
<dbReference type="GO" id="GO:0020037">
    <property type="term" value="F:heme binding"/>
    <property type="evidence" value="ECO:0007669"/>
    <property type="project" value="InterPro"/>
</dbReference>
<dbReference type="SUPFAM" id="SSF48264">
    <property type="entry name" value="Cytochrome P450"/>
    <property type="match status" value="1"/>
</dbReference>
<dbReference type="GO" id="GO:0005506">
    <property type="term" value="F:iron ion binding"/>
    <property type="evidence" value="ECO:0007669"/>
    <property type="project" value="InterPro"/>
</dbReference>
<sequence length="96" mass="10905">MGLLFAAALYANLRKRSKSKLPLSPGPRKLPLVGNMFEMPAAFQWELYPRWSKEYNSDIIHLDVAGTSIIVLGSLECRIWLRRESLQARGNCEANQ</sequence>
<reference evidence="1" key="1">
    <citation type="submission" date="2023-03" db="EMBL/GenBank/DDBJ databases">
        <title>Massive genome expansion in bonnet fungi (Mycena s.s.) driven by repeated elements and novel gene families across ecological guilds.</title>
        <authorList>
            <consortium name="Lawrence Berkeley National Laboratory"/>
            <person name="Harder C.B."/>
            <person name="Miyauchi S."/>
            <person name="Viragh M."/>
            <person name="Kuo A."/>
            <person name="Thoen E."/>
            <person name="Andreopoulos B."/>
            <person name="Lu D."/>
            <person name="Skrede I."/>
            <person name="Drula E."/>
            <person name="Henrissat B."/>
            <person name="Morin E."/>
            <person name="Kohler A."/>
            <person name="Barry K."/>
            <person name="LaButti K."/>
            <person name="Morin E."/>
            <person name="Salamov A."/>
            <person name="Lipzen A."/>
            <person name="Mereny Z."/>
            <person name="Hegedus B."/>
            <person name="Baldrian P."/>
            <person name="Stursova M."/>
            <person name="Weitz H."/>
            <person name="Taylor A."/>
            <person name="Grigoriev I.V."/>
            <person name="Nagy L.G."/>
            <person name="Martin F."/>
            <person name="Kauserud H."/>
        </authorList>
    </citation>
    <scope>NUCLEOTIDE SEQUENCE</scope>
    <source>
        <strain evidence="1">CBHHK188m</strain>
    </source>
</reference>
<dbReference type="InterPro" id="IPR036396">
    <property type="entry name" value="Cyt_P450_sf"/>
</dbReference>
<proteinExistence type="predicted"/>
<accession>A0AAD7MRL1</accession>